<comment type="caution">
    <text evidence="2">The sequence shown here is derived from an EMBL/GenBank/DDBJ whole genome shotgun (WGS) entry which is preliminary data.</text>
</comment>
<feature type="transmembrane region" description="Helical" evidence="1">
    <location>
        <begin position="87"/>
        <end position="107"/>
    </location>
</feature>
<keyword evidence="1" id="KW-0812">Transmembrane</keyword>
<evidence type="ECO:0000256" key="1">
    <source>
        <dbReference type="SAM" id="Phobius"/>
    </source>
</evidence>
<gene>
    <name evidence="2" type="ORF">JYU29_06125</name>
</gene>
<keyword evidence="3" id="KW-1185">Reference proteome</keyword>
<evidence type="ECO:0000313" key="3">
    <source>
        <dbReference type="Proteomes" id="UP001297272"/>
    </source>
</evidence>
<protein>
    <submittedName>
        <fullName evidence="2">Uncharacterized protein</fullName>
    </submittedName>
</protein>
<evidence type="ECO:0000313" key="2">
    <source>
        <dbReference type="EMBL" id="MBS9720262.1"/>
    </source>
</evidence>
<dbReference type="RefSeq" id="WP_213983812.1">
    <property type="nucleotide sequence ID" value="NZ_JAFMNX010000001.1"/>
</dbReference>
<accession>A0ABS5RTH1</accession>
<reference evidence="2 3" key="1">
    <citation type="submission" date="2021-03" db="EMBL/GenBank/DDBJ databases">
        <title>Tianweitania aestuarii sp. nov., isolated from a tidal flat.</title>
        <authorList>
            <person name="Park S."/>
            <person name="Yoon J.-H."/>
        </authorList>
    </citation>
    <scope>NUCLEOTIDE SEQUENCE [LARGE SCALE GENOMIC DNA]</scope>
    <source>
        <strain evidence="2 3">BSSL-BM11</strain>
    </source>
</reference>
<sequence>MATGFPLVSRLKRYVLLRWSGAIPLHVLIVRDMLILGTLLNVVTTIASLIVLAAGAPVPLGFAVFLLPLPYNLFIFGCVWRSAGQVGGIWGNLSCILAAVWLVGATIL</sequence>
<proteinExistence type="predicted"/>
<keyword evidence="1" id="KW-0472">Membrane</keyword>
<organism evidence="2 3">
    <name type="scientific">Tianweitania aestuarii</name>
    <dbReference type="NCBI Taxonomy" id="2814886"/>
    <lineage>
        <taxon>Bacteria</taxon>
        <taxon>Pseudomonadati</taxon>
        <taxon>Pseudomonadota</taxon>
        <taxon>Alphaproteobacteria</taxon>
        <taxon>Hyphomicrobiales</taxon>
        <taxon>Phyllobacteriaceae</taxon>
        <taxon>Tianweitania</taxon>
    </lineage>
</organism>
<keyword evidence="1" id="KW-1133">Transmembrane helix</keyword>
<feature type="transmembrane region" description="Helical" evidence="1">
    <location>
        <begin position="60"/>
        <end position="80"/>
    </location>
</feature>
<name>A0ABS5RTH1_9HYPH</name>
<dbReference type="EMBL" id="JAFMNX010000001">
    <property type="protein sequence ID" value="MBS9720262.1"/>
    <property type="molecule type" value="Genomic_DNA"/>
</dbReference>
<dbReference type="Proteomes" id="UP001297272">
    <property type="component" value="Unassembled WGS sequence"/>
</dbReference>